<dbReference type="Pfam" id="PF03140">
    <property type="entry name" value="DUF247"/>
    <property type="match status" value="1"/>
</dbReference>
<organism evidence="2 3">
    <name type="scientific">Protea cynaroides</name>
    <dbReference type="NCBI Taxonomy" id="273540"/>
    <lineage>
        <taxon>Eukaryota</taxon>
        <taxon>Viridiplantae</taxon>
        <taxon>Streptophyta</taxon>
        <taxon>Embryophyta</taxon>
        <taxon>Tracheophyta</taxon>
        <taxon>Spermatophyta</taxon>
        <taxon>Magnoliopsida</taxon>
        <taxon>Proteales</taxon>
        <taxon>Proteaceae</taxon>
        <taxon>Protea</taxon>
    </lineage>
</organism>
<dbReference type="EMBL" id="JAMYWD010000005">
    <property type="protein sequence ID" value="KAJ4970519.1"/>
    <property type="molecule type" value="Genomic_DNA"/>
</dbReference>
<reference evidence="2" key="1">
    <citation type="journal article" date="2023" name="Plant J.">
        <title>The genome of the king protea, Protea cynaroides.</title>
        <authorList>
            <person name="Chang J."/>
            <person name="Duong T.A."/>
            <person name="Schoeman C."/>
            <person name="Ma X."/>
            <person name="Roodt D."/>
            <person name="Barker N."/>
            <person name="Li Z."/>
            <person name="Van de Peer Y."/>
            <person name="Mizrachi E."/>
        </authorList>
    </citation>
    <scope>NUCLEOTIDE SEQUENCE</scope>
    <source>
        <tissue evidence="2">Young leaves</tissue>
    </source>
</reference>
<dbReference type="PANTHER" id="PTHR31549">
    <property type="entry name" value="PROTEIN, PUTATIVE (DUF247)-RELATED-RELATED"/>
    <property type="match status" value="1"/>
</dbReference>
<dbReference type="OrthoDB" id="1849062at2759"/>
<dbReference type="InterPro" id="IPR004158">
    <property type="entry name" value="DUF247_pln"/>
</dbReference>
<evidence type="ECO:0000313" key="3">
    <source>
        <dbReference type="Proteomes" id="UP001141806"/>
    </source>
</evidence>
<keyword evidence="1" id="KW-0812">Transmembrane</keyword>
<accession>A0A9Q0KHD9</accession>
<proteinExistence type="predicted"/>
<keyword evidence="1" id="KW-1133">Transmembrane helix</keyword>
<evidence type="ECO:0000313" key="2">
    <source>
        <dbReference type="EMBL" id="KAJ4970519.1"/>
    </source>
</evidence>
<feature type="transmembrane region" description="Helical" evidence="1">
    <location>
        <begin position="405"/>
        <end position="428"/>
    </location>
</feature>
<name>A0A9Q0KHD9_9MAGN</name>
<comment type="caution">
    <text evidence="2">The sequence shown here is derived from an EMBL/GenBank/DDBJ whole genome shotgun (WGS) entry which is preliminary data.</text>
</comment>
<dbReference type="PANTHER" id="PTHR31549:SF149">
    <property type="entry name" value="ISOPRENOID SYNTHASE DOMAIN-CONTAINING PROTEIN"/>
    <property type="match status" value="1"/>
</dbReference>
<dbReference type="AlphaFoldDB" id="A0A9Q0KHD9"/>
<gene>
    <name evidence="2" type="ORF">NE237_003618</name>
</gene>
<protein>
    <submittedName>
        <fullName evidence="2">Uncharacterized protein</fullName>
    </submittedName>
</protein>
<evidence type="ECO:0000256" key="1">
    <source>
        <dbReference type="SAM" id="Phobius"/>
    </source>
</evidence>
<keyword evidence="1" id="KW-0472">Membrane</keyword>
<sequence length="434" mass="49557">MECGEAAIDMWKIDQPEEQNSALEIEEDKPWFELGQYEEPLIQTVPRILRENEKNKDNFDPKLVSIGPYHYGDPRFELVQTLKTTLVRKFQYHVLFPSSNSTTLGVEALERLMFVDGCFVVYFIYCDVKGYVQMKNDHKSIILMDLLLLENQLPYIFLQALVVEFIPTKLGNDGQDHVNDIIKTFITRKTGAHLSQGNNPPPLPQANQGTIYPKHQYTIHPFIYWIFSEGNSWESGSSKSKNIAFGSNWHSFHSVDELKAAGIKCKTSHSSCLTDIKFQPHRLGTASLVIPTIIIEESFKTKWLNMSAYEACPDFLKDNIITSFLCFKDSLIHHPGDMKELHGQGVLDNLLTTRIWCYGDILAVGYSGVCLKTQLMSLSNAAFLHKRSLCLSVWIMEQLQRWGIWTPYGVVAGVLAFILTTIQTYFSVFPRNTH</sequence>
<keyword evidence="3" id="KW-1185">Reference proteome</keyword>
<dbReference type="Proteomes" id="UP001141806">
    <property type="component" value="Unassembled WGS sequence"/>
</dbReference>